<accession>A0A937W312</accession>
<comment type="caution">
    <text evidence="1">The sequence shown here is derived from an EMBL/GenBank/DDBJ whole genome shotgun (WGS) entry which is preliminary data.</text>
</comment>
<gene>
    <name evidence="1" type="ORF">FJZ47_19440</name>
</gene>
<dbReference type="EMBL" id="VGLS01000736">
    <property type="protein sequence ID" value="MBM3225951.1"/>
    <property type="molecule type" value="Genomic_DNA"/>
</dbReference>
<dbReference type="AlphaFoldDB" id="A0A937W312"/>
<sequence>MHPETRKRLLAALLAAQPDTGEHPQALDEARLRQALTGTVELSPAEQALLLHDPSARQRLYALRDAQRARQYLIWKRLGMATQVSYLAAADVTDHPVTIDTHPHLTVKVFPLDAEGTRWTIFLKVSETLQETLLSGLRLLDSGGLLWLIGQVDADGELSMDWAHAESPLQRLHHYELRIEPR</sequence>
<evidence type="ECO:0000313" key="1">
    <source>
        <dbReference type="EMBL" id="MBM3225951.1"/>
    </source>
</evidence>
<proteinExistence type="predicted"/>
<organism evidence="1 2">
    <name type="scientific">Tectimicrobiota bacterium</name>
    <dbReference type="NCBI Taxonomy" id="2528274"/>
    <lineage>
        <taxon>Bacteria</taxon>
        <taxon>Pseudomonadati</taxon>
        <taxon>Nitrospinota/Tectimicrobiota group</taxon>
        <taxon>Candidatus Tectimicrobiota</taxon>
    </lineage>
</organism>
<dbReference type="Proteomes" id="UP000712673">
    <property type="component" value="Unassembled WGS sequence"/>
</dbReference>
<name>A0A937W312_UNCTE</name>
<evidence type="ECO:0000313" key="2">
    <source>
        <dbReference type="Proteomes" id="UP000712673"/>
    </source>
</evidence>
<reference evidence="1" key="1">
    <citation type="submission" date="2019-03" db="EMBL/GenBank/DDBJ databases">
        <title>Lake Tanganyika Metagenome-Assembled Genomes (MAGs).</title>
        <authorList>
            <person name="Tran P."/>
        </authorList>
    </citation>
    <scope>NUCLEOTIDE SEQUENCE</scope>
    <source>
        <strain evidence="1">K_DeepCast_65m_m2_066</strain>
    </source>
</reference>
<protein>
    <submittedName>
        <fullName evidence="1">Uncharacterized protein</fullName>
    </submittedName>
</protein>